<protein>
    <submittedName>
        <fullName evidence="4">P-type conjugative transfer protein TrbG</fullName>
    </submittedName>
</protein>
<dbReference type="HOGENOM" id="CLU_058585_1_1_7"/>
<proteinExistence type="inferred from homology"/>
<feature type="signal peptide" evidence="3">
    <location>
        <begin position="1"/>
        <end position="24"/>
    </location>
</feature>
<dbReference type="STRING" id="694327.DFW101_2805"/>
<dbReference type="CDD" id="cd06911">
    <property type="entry name" value="VirB9_CagX_TrbG"/>
    <property type="match status" value="1"/>
</dbReference>
<evidence type="ECO:0000313" key="5">
    <source>
        <dbReference type="Proteomes" id="UP000004662"/>
    </source>
</evidence>
<dbReference type="OrthoDB" id="5357875at2"/>
<gene>
    <name evidence="4" type="ORF">DFW101_2805</name>
</gene>
<comment type="similarity">
    <text evidence="1">Belongs to the TrbG/VirB9 family.</text>
</comment>
<evidence type="ECO:0000313" key="4">
    <source>
        <dbReference type="EMBL" id="EHJ48809.1"/>
    </source>
</evidence>
<name>G7QB67_9BACT</name>
<accession>G7QB67</accession>
<dbReference type="InterPro" id="IPR014142">
    <property type="entry name" value="TrbG_Ti"/>
</dbReference>
<keyword evidence="5" id="KW-1185">Reference proteome</keyword>
<dbReference type="AlphaFoldDB" id="G7QB67"/>
<evidence type="ECO:0000256" key="2">
    <source>
        <dbReference type="ARBA" id="ARBA00022729"/>
    </source>
</evidence>
<keyword evidence="2 3" id="KW-0732">Signal</keyword>
<dbReference type="InterPro" id="IPR010258">
    <property type="entry name" value="Conjugal_tfr_TrbG/VirB9/CagX"/>
</dbReference>
<dbReference type="Gene3D" id="2.60.40.2500">
    <property type="match status" value="1"/>
</dbReference>
<dbReference type="EMBL" id="CM001368">
    <property type="protein sequence ID" value="EHJ48809.1"/>
    <property type="molecule type" value="Genomic_DNA"/>
</dbReference>
<evidence type="ECO:0000256" key="3">
    <source>
        <dbReference type="SAM" id="SignalP"/>
    </source>
</evidence>
<dbReference type="Proteomes" id="UP000004662">
    <property type="component" value="Chromosome"/>
</dbReference>
<reference evidence="5" key="1">
    <citation type="journal article" date="2015" name="Genome Announc.">
        <title>High-Quality Draft Genome Sequence of Desulfovibrio carbinoliphilus FW-101-2B, an Organic Acid-Oxidizing Sulfate-Reducing Bacterium Isolated from Uranium(VI)-Contaminated Groundwater.</title>
        <authorList>
            <person name="Ramsay B.D."/>
            <person name="Hwang C."/>
            <person name="Woo H.L."/>
            <person name="Carroll S.L."/>
            <person name="Lucas S."/>
            <person name="Han J."/>
            <person name="Lapidus A.L."/>
            <person name="Cheng J.F."/>
            <person name="Goodwin L.A."/>
            <person name="Pitluck S."/>
            <person name="Peters L."/>
            <person name="Chertkov O."/>
            <person name="Held B."/>
            <person name="Detter J.C."/>
            <person name="Han C.S."/>
            <person name="Tapia R."/>
            <person name="Land M.L."/>
            <person name="Hauser L.J."/>
            <person name="Kyrpides N.C."/>
            <person name="Ivanova N.N."/>
            <person name="Mikhailova N."/>
            <person name="Pagani I."/>
            <person name="Woyke T."/>
            <person name="Arkin A.P."/>
            <person name="Dehal P."/>
            <person name="Chivian D."/>
            <person name="Criddle C.S."/>
            <person name="Wu W."/>
            <person name="Chakraborty R."/>
            <person name="Hazen T.C."/>
            <person name="Fields M.W."/>
        </authorList>
    </citation>
    <scope>NUCLEOTIDE SEQUENCE [LARGE SCALE GENOMIC DNA]</scope>
    <source>
        <strain evidence="5">FW-101-2B</strain>
    </source>
</reference>
<evidence type="ECO:0000256" key="1">
    <source>
        <dbReference type="ARBA" id="ARBA00006135"/>
    </source>
</evidence>
<dbReference type="RefSeq" id="WP_009182169.1">
    <property type="nucleotide sequence ID" value="NZ_CM001368.1"/>
</dbReference>
<dbReference type="eggNOG" id="COG3504">
    <property type="taxonomic scope" value="Bacteria"/>
</dbReference>
<dbReference type="Pfam" id="PF03524">
    <property type="entry name" value="CagX"/>
    <property type="match status" value="1"/>
</dbReference>
<dbReference type="InterPro" id="IPR033645">
    <property type="entry name" value="VirB9/CagX/TrbG_C"/>
</dbReference>
<dbReference type="InterPro" id="IPR038161">
    <property type="entry name" value="VirB9/CagX/TrbG_C_sf"/>
</dbReference>
<dbReference type="NCBIfam" id="TIGR02775">
    <property type="entry name" value="TrbG_Ti"/>
    <property type="match status" value="1"/>
</dbReference>
<feature type="chain" id="PRO_5003503374" evidence="3">
    <location>
        <begin position="25"/>
        <end position="314"/>
    </location>
</feature>
<sequence>MNRMLLTVSGLLTLLAFLVSPGWADDKGKGWVPEDYKMDAMGSEAKPGKPLAPLSPMAVFGPNSNAPLTARDRQAVQLARDWENTGPAPIQANGKVMFVFGALTPTIIGAPLQICDVELQPGESVNEVVVGDSARWMLEVAKSGTTTHILIKPVDAGLSTSAVITTDRRAYHLSLKSQRTDHTPHIAFLYPGDGAARLREKEAKDAKEKEFKTADVDGQPTDLSKLNFGYEINGDAPWKPLQVFDDGRQMFIKLPPAVQSGDAPVVLVRNGGQDTLANFRMKNLTLLVDGVFPEAKLISGVGSKQQRITIRKAQ</sequence>
<organism evidence="4 5">
    <name type="scientific">Solidesulfovibrio carbinoliphilus subsp. oakridgensis</name>
    <dbReference type="NCBI Taxonomy" id="694327"/>
    <lineage>
        <taxon>Bacteria</taxon>
        <taxon>Pseudomonadati</taxon>
        <taxon>Thermodesulfobacteriota</taxon>
        <taxon>Desulfovibrionia</taxon>
        <taxon>Desulfovibrionales</taxon>
        <taxon>Desulfovibrionaceae</taxon>
        <taxon>Solidesulfovibrio</taxon>
    </lineage>
</organism>